<feature type="transmembrane region" description="Helical" evidence="4">
    <location>
        <begin position="211"/>
        <end position="235"/>
    </location>
</feature>
<dbReference type="OrthoDB" id="264354at2759"/>
<dbReference type="SUPFAM" id="SSF57850">
    <property type="entry name" value="RING/U-box"/>
    <property type="match status" value="1"/>
</dbReference>
<dbReference type="PROSITE" id="PS51292">
    <property type="entry name" value="ZF_RING_CH"/>
    <property type="match status" value="1"/>
</dbReference>
<dbReference type="InterPro" id="IPR011016">
    <property type="entry name" value="Znf_RING-CH"/>
</dbReference>
<keyword evidence="7" id="KW-1185">Reference proteome</keyword>
<dbReference type="Proteomes" id="UP000824120">
    <property type="component" value="Chromosome 2"/>
</dbReference>
<organism evidence="6 7">
    <name type="scientific">Solanum commersonii</name>
    <name type="common">Commerson's wild potato</name>
    <name type="synonym">Commerson's nightshade</name>
    <dbReference type="NCBI Taxonomy" id="4109"/>
    <lineage>
        <taxon>Eukaryota</taxon>
        <taxon>Viridiplantae</taxon>
        <taxon>Streptophyta</taxon>
        <taxon>Embryophyta</taxon>
        <taxon>Tracheophyta</taxon>
        <taxon>Spermatophyta</taxon>
        <taxon>Magnoliopsida</taxon>
        <taxon>eudicotyledons</taxon>
        <taxon>Gunneridae</taxon>
        <taxon>Pentapetalae</taxon>
        <taxon>asterids</taxon>
        <taxon>lamiids</taxon>
        <taxon>Solanales</taxon>
        <taxon>Solanaceae</taxon>
        <taxon>Solanoideae</taxon>
        <taxon>Solaneae</taxon>
        <taxon>Solanum</taxon>
    </lineage>
</organism>
<evidence type="ECO:0000259" key="5">
    <source>
        <dbReference type="PROSITE" id="PS51292"/>
    </source>
</evidence>
<proteinExistence type="predicted"/>
<keyword evidence="4" id="KW-0472">Membrane</keyword>
<dbReference type="CDD" id="cd16495">
    <property type="entry name" value="RING_CH-C4HC3_MARCH"/>
    <property type="match status" value="1"/>
</dbReference>
<keyword evidence="3" id="KW-0862">Zinc</keyword>
<sequence length="260" mass="30010">MKKTEKERKEPKKKKTFKRDNNLFILKKIMKSKTQMGEVIIYVDDYEFFSSSTYLCRICHDEEFESCKKLEAPCACSGTVKFAHRDCIQKWCNEKGNTICEICLQKFEPGYTAPPPKKKAHLVDNNNNNNTAAIIRGSVEVDIENGMEREESDSESEGREMLVRSTQYYECTQAADRSASCCRTIALIFTILLMMRHLLEVMNGGAKNYPFTLPTLLIIKSTGILLPMYIILMLITRIQIIIRHHYLHSEDRLSNSDQDN</sequence>
<dbReference type="Pfam" id="PF12906">
    <property type="entry name" value="RINGv"/>
    <property type="match status" value="1"/>
</dbReference>
<dbReference type="EMBL" id="JACXVP010000002">
    <property type="protein sequence ID" value="KAG5627831.1"/>
    <property type="molecule type" value="Genomic_DNA"/>
</dbReference>
<dbReference type="InterPro" id="IPR013083">
    <property type="entry name" value="Znf_RING/FYVE/PHD"/>
</dbReference>
<evidence type="ECO:0000313" key="7">
    <source>
        <dbReference type="Proteomes" id="UP000824120"/>
    </source>
</evidence>
<feature type="domain" description="RING-CH-type" evidence="5">
    <location>
        <begin position="48"/>
        <end position="110"/>
    </location>
</feature>
<evidence type="ECO:0000256" key="4">
    <source>
        <dbReference type="SAM" id="Phobius"/>
    </source>
</evidence>
<dbReference type="InterPro" id="IPR033275">
    <property type="entry name" value="MARCH-like"/>
</dbReference>
<dbReference type="GO" id="GO:0016567">
    <property type="term" value="P:protein ubiquitination"/>
    <property type="evidence" value="ECO:0007669"/>
    <property type="project" value="TreeGrafter"/>
</dbReference>
<dbReference type="GO" id="GO:0004842">
    <property type="term" value="F:ubiquitin-protein transferase activity"/>
    <property type="evidence" value="ECO:0007669"/>
    <property type="project" value="TreeGrafter"/>
</dbReference>
<dbReference type="GO" id="GO:0016020">
    <property type="term" value="C:membrane"/>
    <property type="evidence" value="ECO:0007669"/>
    <property type="project" value="TreeGrafter"/>
</dbReference>
<evidence type="ECO:0000256" key="1">
    <source>
        <dbReference type="ARBA" id="ARBA00022723"/>
    </source>
</evidence>
<feature type="transmembrane region" description="Helical" evidence="4">
    <location>
        <begin position="181"/>
        <end position="199"/>
    </location>
</feature>
<dbReference type="PANTHER" id="PTHR23012:SF180">
    <property type="entry name" value="RING_FYVE_PHD ZINC FINGER SUPERFAMILY PROTEIN"/>
    <property type="match status" value="1"/>
</dbReference>
<dbReference type="GO" id="GO:0008270">
    <property type="term" value="F:zinc ion binding"/>
    <property type="evidence" value="ECO:0007669"/>
    <property type="project" value="UniProtKB-KW"/>
</dbReference>
<comment type="caution">
    <text evidence="6">The sequence shown here is derived from an EMBL/GenBank/DDBJ whole genome shotgun (WGS) entry which is preliminary data.</text>
</comment>
<protein>
    <recommendedName>
        <fullName evidence="5">RING-CH-type domain-containing protein</fullName>
    </recommendedName>
</protein>
<reference evidence="6 7" key="1">
    <citation type="submission" date="2020-09" db="EMBL/GenBank/DDBJ databases">
        <title>De no assembly of potato wild relative species, Solanum commersonii.</title>
        <authorList>
            <person name="Cho K."/>
        </authorList>
    </citation>
    <scope>NUCLEOTIDE SEQUENCE [LARGE SCALE GENOMIC DNA]</scope>
    <source>
        <strain evidence="6">LZ3.2</strain>
        <tissue evidence="6">Leaf</tissue>
    </source>
</reference>
<evidence type="ECO:0000256" key="2">
    <source>
        <dbReference type="ARBA" id="ARBA00022771"/>
    </source>
</evidence>
<dbReference type="SMART" id="SM00744">
    <property type="entry name" value="RINGv"/>
    <property type="match status" value="1"/>
</dbReference>
<dbReference type="InterPro" id="IPR022143">
    <property type="entry name" value="DUF3675"/>
</dbReference>
<dbReference type="FunFam" id="3.30.40.10:FF:000318">
    <property type="entry name" value="E3 ubiquitin-protein ligase MARCH4"/>
    <property type="match status" value="1"/>
</dbReference>
<dbReference type="Gene3D" id="3.30.40.10">
    <property type="entry name" value="Zinc/RING finger domain, C3HC4 (zinc finger)"/>
    <property type="match status" value="1"/>
</dbReference>
<dbReference type="AlphaFoldDB" id="A0A9J6AUK3"/>
<evidence type="ECO:0000256" key="3">
    <source>
        <dbReference type="ARBA" id="ARBA00022833"/>
    </source>
</evidence>
<dbReference type="Pfam" id="PF12428">
    <property type="entry name" value="DUF3675"/>
    <property type="match status" value="1"/>
</dbReference>
<dbReference type="PANTHER" id="PTHR23012">
    <property type="entry name" value="RING/FYVE/PHD ZINC FINGER DOMAIN-CONTAINING"/>
    <property type="match status" value="1"/>
</dbReference>
<name>A0A9J6AUK3_SOLCO</name>
<keyword evidence="2" id="KW-0863">Zinc-finger</keyword>
<keyword evidence="4" id="KW-0812">Transmembrane</keyword>
<gene>
    <name evidence="6" type="ORF">H5410_013049</name>
</gene>
<evidence type="ECO:0000313" key="6">
    <source>
        <dbReference type="EMBL" id="KAG5627831.1"/>
    </source>
</evidence>
<keyword evidence="4" id="KW-1133">Transmembrane helix</keyword>
<accession>A0A9J6AUK3</accession>
<keyword evidence="1" id="KW-0479">Metal-binding</keyword>